<evidence type="ECO:0000313" key="1">
    <source>
        <dbReference type="EMBL" id="VDO82231.1"/>
    </source>
</evidence>
<evidence type="ECO:0000313" key="3">
    <source>
        <dbReference type="WBParaSite" id="HPBE_0000977901-mRNA-1"/>
    </source>
</evidence>
<name>A0A183FQ12_HELPZ</name>
<dbReference type="AlphaFoldDB" id="A0A183FQ12"/>
<organism evidence="2 3">
    <name type="scientific">Heligmosomoides polygyrus</name>
    <name type="common">Parasitic roundworm</name>
    <dbReference type="NCBI Taxonomy" id="6339"/>
    <lineage>
        <taxon>Eukaryota</taxon>
        <taxon>Metazoa</taxon>
        <taxon>Ecdysozoa</taxon>
        <taxon>Nematoda</taxon>
        <taxon>Chromadorea</taxon>
        <taxon>Rhabditida</taxon>
        <taxon>Rhabditina</taxon>
        <taxon>Rhabditomorpha</taxon>
        <taxon>Strongyloidea</taxon>
        <taxon>Heligmosomidae</taxon>
        <taxon>Heligmosomoides</taxon>
    </lineage>
</organism>
<gene>
    <name evidence="1" type="ORF">HPBE_LOCUS9780</name>
</gene>
<keyword evidence="2" id="KW-1185">Reference proteome</keyword>
<dbReference type="WBParaSite" id="HPBE_0000977901-mRNA-1">
    <property type="protein sequence ID" value="HPBE_0000977901-mRNA-1"/>
    <property type="gene ID" value="HPBE_0000977901"/>
</dbReference>
<dbReference type="EMBL" id="UZAH01026546">
    <property type="protein sequence ID" value="VDO82231.1"/>
    <property type="molecule type" value="Genomic_DNA"/>
</dbReference>
<proteinExistence type="predicted"/>
<evidence type="ECO:0000313" key="2">
    <source>
        <dbReference type="Proteomes" id="UP000050761"/>
    </source>
</evidence>
<accession>A0A3P7Y536</accession>
<sequence>MVAVVGPDYRTDVAGELMIARVISPWKGVVVAVGQGVTARSCKETENTVIRKKTSRRSPYCFKKKSAPFG</sequence>
<accession>A0A183FQ12</accession>
<dbReference type="Proteomes" id="UP000050761">
    <property type="component" value="Unassembled WGS sequence"/>
</dbReference>
<reference evidence="1 2" key="1">
    <citation type="submission" date="2018-11" db="EMBL/GenBank/DDBJ databases">
        <authorList>
            <consortium name="Pathogen Informatics"/>
        </authorList>
    </citation>
    <scope>NUCLEOTIDE SEQUENCE [LARGE SCALE GENOMIC DNA]</scope>
</reference>
<reference evidence="3" key="2">
    <citation type="submission" date="2019-09" db="UniProtKB">
        <authorList>
            <consortium name="WormBaseParasite"/>
        </authorList>
    </citation>
    <scope>IDENTIFICATION</scope>
</reference>
<protein>
    <submittedName>
        <fullName evidence="3">Pyr_redox_2 domain-containing protein</fullName>
    </submittedName>
</protein>